<evidence type="ECO:0000313" key="4">
    <source>
        <dbReference type="EMBL" id="MDR7100282.1"/>
    </source>
</evidence>
<protein>
    <submittedName>
        <fullName evidence="4">Alpha/beta-fold hydrolase</fullName>
    </submittedName>
</protein>
<organism evidence="4 5">
    <name type="scientific">Agrilutibacter niabensis</name>
    <dbReference type="NCBI Taxonomy" id="380628"/>
    <lineage>
        <taxon>Bacteria</taxon>
        <taxon>Pseudomonadati</taxon>
        <taxon>Pseudomonadota</taxon>
        <taxon>Gammaproteobacteria</taxon>
        <taxon>Lysobacterales</taxon>
        <taxon>Lysobacteraceae</taxon>
        <taxon>Agrilutibacter</taxon>
    </lineage>
</organism>
<dbReference type="PANTHER" id="PTHR10794:SF63">
    <property type="entry name" value="ALPHA_BETA HYDROLASE 1, ISOFORM A"/>
    <property type="match status" value="1"/>
</dbReference>
<evidence type="ECO:0000259" key="3">
    <source>
        <dbReference type="Pfam" id="PF12146"/>
    </source>
</evidence>
<comment type="caution">
    <text evidence="4">The sequence shown here is derived from an EMBL/GenBank/DDBJ whole genome shotgun (WGS) entry which is preliminary data.</text>
</comment>
<dbReference type="InterPro" id="IPR050960">
    <property type="entry name" value="AB_hydrolase_4_sf"/>
</dbReference>
<accession>A0ABU1VS18</accession>
<keyword evidence="4" id="KW-0378">Hydrolase</keyword>
<dbReference type="InterPro" id="IPR022742">
    <property type="entry name" value="Hydrolase_4"/>
</dbReference>
<dbReference type="Gene3D" id="3.40.50.1820">
    <property type="entry name" value="alpha/beta hydrolase"/>
    <property type="match status" value="1"/>
</dbReference>
<comment type="similarity">
    <text evidence="1">Belongs to the AB hydrolase superfamily. AB hydrolase 4 family.</text>
</comment>
<dbReference type="GO" id="GO:0016787">
    <property type="term" value="F:hydrolase activity"/>
    <property type="evidence" value="ECO:0007669"/>
    <property type="project" value="UniProtKB-KW"/>
</dbReference>
<name>A0ABU1VS18_9GAMM</name>
<dbReference type="InterPro" id="IPR029058">
    <property type="entry name" value="AB_hydrolase_fold"/>
</dbReference>
<dbReference type="Pfam" id="PF12146">
    <property type="entry name" value="Hydrolase_4"/>
    <property type="match status" value="1"/>
</dbReference>
<dbReference type="PIRSF" id="PIRSF005211">
    <property type="entry name" value="Ab_hydro_YheT"/>
    <property type="match status" value="1"/>
</dbReference>
<keyword evidence="5" id="KW-1185">Reference proteome</keyword>
<evidence type="ECO:0000313" key="5">
    <source>
        <dbReference type="Proteomes" id="UP001267878"/>
    </source>
</evidence>
<dbReference type="PANTHER" id="PTHR10794">
    <property type="entry name" value="ABHYDROLASE DOMAIN-CONTAINING PROTEIN"/>
    <property type="match status" value="1"/>
</dbReference>
<gene>
    <name evidence="4" type="ORF">J2X04_002663</name>
</gene>
<feature type="region of interest" description="Disordered" evidence="2">
    <location>
        <begin position="1"/>
        <end position="23"/>
    </location>
</feature>
<dbReference type="InterPro" id="IPR012020">
    <property type="entry name" value="ABHD4"/>
</dbReference>
<feature type="domain" description="Serine aminopeptidase S33" evidence="3">
    <location>
        <begin position="115"/>
        <end position="332"/>
    </location>
</feature>
<feature type="compositionally biased region" description="Basic and acidic residues" evidence="2">
    <location>
        <begin position="13"/>
        <end position="23"/>
    </location>
</feature>
<reference evidence="4 5" key="1">
    <citation type="submission" date="2023-07" db="EMBL/GenBank/DDBJ databases">
        <title>Sorghum-associated microbial communities from plants grown in Nebraska, USA.</title>
        <authorList>
            <person name="Schachtman D."/>
        </authorList>
    </citation>
    <scope>NUCLEOTIDE SEQUENCE [LARGE SCALE GENOMIC DNA]</scope>
    <source>
        <strain evidence="4 5">BE187</strain>
    </source>
</reference>
<proteinExistence type="inferred from homology"/>
<sequence length="385" mass="42182">MTGRDAGFEAGFDAERTSGDPKERNLLQDFSAAATLQSVAPAAPPQPMLTVADYRPSPWLRNAHVQSLLGTSALRSLHGERALRACGAVDTVHLIDGGDGVRLQGVHSAIPGVPARGLALLLHGWEGSADSSYMRLTAAQLLHRGFEVFRLNFRDHGDTHHLNEGLFHSNRIDEVVRAACDVARRFARRPLVVAGHSLGGNFALRLALRAPAAGLDIAHVAAVCPVLDPARTMEAMEQGMRVYMWYFERKWRSSLARKRALFPQLHAFDSQVLSLRMRPLTQWLVERHTDFGTLDNYFDGYSIAGNRLAGLQVPVSILMATDDPVIPVEDFHHLQLPPTARLEIAPWGGHCGFLENARLDGFAERWVAERLATAAQPLQAAPAAA</sequence>
<dbReference type="Proteomes" id="UP001267878">
    <property type="component" value="Unassembled WGS sequence"/>
</dbReference>
<evidence type="ECO:0000256" key="1">
    <source>
        <dbReference type="ARBA" id="ARBA00010884"/>
    </source>
</evidence>
<evidence type="ECO:0000256" key="2">
    <source>
        <dbReference type="SAM" id="MobiDB-lite"/>
    </source>
</evidence>
<dbReference type="EMBL" id="JAVDVW010000002">
    <property type="protein sequence ID" value="MDR7100282.1"/>
    <property type="molecule type" value="Genomic_DNA"/>
</dbReference>
<dbReference type="SUPFAM" id="SSF53474">
    <property type="entry name" value="alpha/beta-Hydrolases"/>
    <property type="match status" value="1"/>
</dbReference>